<sequence length="219" mass="24777">MSDEPIGPKPNTGSGFDWIAPVYDALAFVVFGRKLQQAQLTFLNRIPHDATILLVGGGTGWLLEQVLIKCKPRRVLYLELSARMVAKASHRMVKNGVVGSVEFRVGDVRDLPTDEPFDILITPFLLDLFPESTLQTDVIPRLLRILKPTSLWLVTDFVATHVWWQKALLWSMIRFFQLTAGIEAKQLPDWQRFLADAGLIRQESQPQVGGMVRAEIWGR</sequence>
<dbReference type="EMBL" id="FOLQ01000001">
    <property type="protein sequence ID" value="SFC05306.1"/>
    <property type="molecule type" value="Genomic_DNA"/>
</dbReference>
<keyword evidence="3" id="KW-1185">Reference proteome</keyword>
<keyword evidence="2" id="KW-0830">Ubiquinone</keyword>
<dbReference type="Gene3D" id="3.40.50.150">
    <property type="entry name" value="Vaccinia Virus protein VP39"/>
    <property type="match status" value="1"/>
</dbReference>
<evidence type="ECO:0000259" key="1">
    <source>
        <dbReference type="Pfam" id="PF13649"/>
    </source>
</evidence>
<dbReference type="Proteomes" id="UP000198598">
    <property type="component" value="Unassembled WGS sequence"/>
</dbReference>
<feature type="domain" description="Methyltransferase" evidence="1">
    <location>
        <begin position="52"/>
        <end position="148"/>
    </location>
</feature>
<dbReference type="InterPro" id="IPR029063">
    <property type="entry name" value="SAM-dependent_MTases_sf"/>
</dbReference>
<dbReference type="GO" id="GO:0032259">
    <property type="term" value="P:methylation"/>
    <property type="evidence" value="ECO:0007669"/>
    <property type="project" value="UniProtKB-KW"/>
</dbReference>
<dbReference type="CDD" id="cd02440">
    <property type="entry name" value="AdoMet_MTases"/>
    <property type="match status" value="1"/>
</dbReference>
<reference evidence="2 3" key="1">
    <citation type="submission" date="2016-10" db="EMBL/GenBank/DDBJ databases">
        <authorList>
            <person name="de Groot N.N."/>
        </authorList>
    </citation>
    <scope>NUCLEOTIDE SEQUENCE [LARGE SCALE GENOMIC DNA]</scope>
    <source>
        <strain evidence="2 3">DSM 26130</strain>
    </source>
</reference>
<dbReference type="AlphaFoldDB" id="A0A1I1G1W1"/>
<gene>
    <name evidence="2" type="ORF">SAMN05216167_101359</name>
</gene>
<evidence type="ECO:0000313" key="3">
    <source>
        <dbReference type="Proteomes" id="UP000198598"/>
    </source>
</evidence>
<dbReference type="OrthoDB" id="836632at2"/>
<dbReference type="STRING" id="662367.SAMN05216167_101359"/>
<protein>
    <submittedName>
        <fullName evidence="2">Ubiquinone/menaquinone biosynthesis C-methylase UbiE</fullName>
    </submittedName>
</protein>
<keyword evidence="2" id="KW-0489">Methyltransferase</keyword>
<proteinExistence type="predicted"/>
<keyword evidence="2" id="KW-0808">Transferase</keyword>
<dbReference type="InterPro" id="IPR041698">
    <property type="entry name" value="Methyltransf_25"/>
</dbReference>
<dbReference type="Pfam" id="PF13649">
    <property type="entry name" value="Methyltransf_25"/>
    <property type="match status" value="1"/>
</dbReference>
<accession>A0A1I1G1W1</accession>
<organism evidence="2 3">
    <name type="scientific">Spirosoma endophyticum</name>
    <dbReference type="NCBI Taxonomy" id="662367"/>
    <lineage>
        <taxon>Bacteria</taxon>
        <taxon>Pseudomonadati</taxon>
        <taxon>Bacteroidota</taxon>
        <taxon>Cytophagia</taxon>
        <taxon>Cytophagales</taxon>
        <taxon>Cytophagaceae</taxon>
        <taxon>Spirosoma</taxon>
    </lineage>
</organism>
<evidence type="ECO:0000313" key="2">
    <source>
        <dbReference type="EMBL" id="SFC05306.1"/>
    </source>
</evidence>
<name>A0A1I1G1W1_9BACT</name>
<dbReference type="GO" id="GO:0008168">
    <property type="term" value="F:methyltransferase activity"/>
    <property type="evidence" value="ECO:0007669"/>
    <property type="project" value="UniProtKB-KW"/>
</dbReference>
<dbReference type="RefSeq" id="WP_093822736.1">
    <property type="nucleotide sequence ID" value="NZ_FOLQ01000001.1"/>
</dbReference>
<dbReference type="SUPFAM" id="SSF53335">
    <property type="entry name" value="S-adenosyl-L-methionine-dependent methyltransferases"/>
    <property type="match status" value="1"/>
</dbReference>